<accession>A0A381WAL3</accession>
<dbReference type="InterPro" id="IPR024519">
    <property type="entry name" value="IAT_beta"/>
</dbReference>
<protein>
    <recommendedName>
        <fullName evidence="2">Inverse autotransporter beta-domain domain-containing protein</fullName>
    </recommendedName>
</protein>
<comment type="similarity">
    <text evidence="1">Belongs to the intimin/invasin family.</text>
</comment>
<name>A0A381WAL3_9ZZZZ</name>
<dbReference type="InterPro" id="IPR051715">
    <property type="entry name" value="Intimin-Invasin_domain"/>
</dbReference>
<dbReference type="InterPro" id="IPR038177">
    <property type="entry name" value="IAT_beta_sf"/>
</dbReference>
<evidence type="ECO:0000256" key="1">
    <source>
        <dbReference type="ARBA" id="ARBA00010116"/>
    </source>
</evidence>
<reference evidence="3" key="1">
    <citation type="submission" date="2018-05" db="EMBL/GenBank/DDBJ databases">
        <authorList>
            <person name="Lanie J.A."/>
            <person name="Ng W.-L."/>
            <person name="Kazmierczak K.M."/>
            <person name="Andrzejewski T.M."/>
            <person name="Davidsen T.M."/>
            <person name="Wayne K.J."/>
            <person name="Tettelin H."/>
            <person name="Glass J.I."/>
            <person name="Rusch D."/>
            <person name="Podicherti R."/>
            <person name="Tsui H.-C.T."/>
            <person name="Winkler M.E."/>
        </authorList>
    </citation>
    <scope>NUCLEOTIDE SEQUENCE</scope>
</reference>
<sequence>MRIIFKSLAVFCLLICGAYAADPSANISKKISDQISKIIPGDGYTETSVDLRENNSPDFSILAVRELEKYDNGNFFTQFSLFSTEQNNDDRIVGNLGFGKRTLSDDKFMMTGINAFLDFDDAENVRASLGVEARNAVLEFSSNYYLGIADATDEKVLDGYDLRLASQIPYLHWADVFVNTYAWQGEDRDDIEGTKLGSEMYLSPTFSLEVAFDDKDKAGLEDEWYAKLQFVYPPRDGATAQDGISDTMWREEKDMTGKLLTKVKRQNKIMIEFKGTSTISRTD</sequence>
<dbReference type="PANTHER" id="PTHR39576:SF2">
    <property type="entry name" value="ATTACHING AND EFFACING PROTEIN HOMOLOG-RELATED"/>
    <property type="match status" value="1"/>
</dbReference>
<evidence type="ECO:0000259" key="2">
    <source>
        <dbReference type="Pfam" id="PF11924"/>
    </source>
</evidence>
<dbReference type="Pfam" id="PF11924">
    <property type="entry name" value="IAT_beta"/>
    <property type="match status" value="1"/>
</dbReference>
<feature type="domain" description="Inverse autotransporter beta-domain" evidence="2">
    <location>
        <begin position="28"/>
        <end position="267"/>
    </location>
</feature>
<evidence type="ECO:0000313" key="3">
    <source>
        <dbReference type="EMBL" id="SVA49525.1"/>
    </source>
</evidence>
<proteinExistence type="inferred from homology"/>
<dbReference type="GO" id="GO:0009279">
    <property type="term" value="C:cell outer membrane"/>
    <property type="evidence" value="ECO:0007669"/>
    <property type="project" value="TreeGrafter"/>
</dbReference>
<dbReference type="AlphaFoldDB" id="A0A381WAL3"/>
<dbReference type="EMBL" id="UINC01011196">
    <property type="protein sequence ID" value="SVA49525.1"/>
    <property type="molecule type" value="Genomic_DNA"/>
</dbReference>
<dbReference type="Gene3D" id="2.40.160.160">
    <property type="entry name" value="Inverse autotransporter, beta-domain"/>
    <property type="match status" value="1"/>
</dbReference>
<organism evidence="3">
    <name type="scientific">marine metagenome</name>
    <dbReference type="NCBI Taxonomy" id="408172"/>
    <lineage>
        <taxon>unclassified sequences</taxon>
        <taxon>metagenomes</taxon>
        <taxon>ecological metagenomes</taxon>
    </lineage>
</organism>
<dbReference type="PANTHER" id="PTHR39576">
    <property type="entry name" value="ATTACHING AND EFFACING PROTEIN HOMOLOG-RELATED-RELATED"/>
    <property type="match status" value="1"/>
</dbReference>
<gene>
    <name evidence="3" type="ORF">METZ01_LOCUS102379</name>
</gene>